<dbReference type="InterPro" id="IPR036942">
    <property type="entry name" value="Beta-barrel_TonB_sf"/>
</dbReference>
<evidence type="ECO:0000256" key="14">
    <source>
        <dbReference type="PROSITE-ProRule" id="PRU01360"/>
    </source>
</evidence>
<evidence type="ECO:0000256" key="8">
    <source>
        <dbReference type="ARBA" id="ARBA00023004"/>
    </source>
</evidence>
<dbReference type="InterPro" id="IPR039426">
    <property type="entry name" value="TonB-dep_rcpt-like"/>
</dbReference>
<evidence type="ECO:0000256" key="1">
    <source>
        <dbReference type="ARBA" id="ARBA00004571"/>
    </source>
</evidence>
<dbReference type="RefSeq" id="WP_161082383.1">
    <property type="nucleotide sequence ID" value="NZ_WWCX01000003.1"/>
</dbReference>
<dbReference type="FunFam" id="2.170.130.10:FF:000001">
    <property type="entry name" value="Catecholate siderophore TonB-dependent receptor"/>
    <property type="match status" value="1"/>
</dbReference>
<evidence type="ECO:0000259" key="18">
    <source>
        <dbReference type="Pfam" id="PF00593"/>
    </source>
</evidence>
<dbReference type="NCBIfam" id="TIGR01783">
    <property type="entry name" value="TonB-siderophor"/>
    <property type="match status" value="1"/>
</dbReference>
<evidence type="ECO:0000256" key="17">
    <source>
        <dbReference type="SAM" id="SignalP"/>
    </source>
</evidence>
<keyword evidence="4 14" id="KW-1134">Transmembrane beta strand</keyword>
<evidence type="ECO:0000256" key="10">
    <source>
        <dbReference type="ARBA" id="ARBA00023077"/>
    </source>
</evidence>
<keyword evidence="6 14" id="KW-0812">Transmembrane</keyword>
<evidence type="ECO:0000256" key="6">
    <source>
        <dbReference type="ARBA" id="ARBA00022692"/>
    </source>
</evidence>
<evidence type="ECO:0000259" key="19">
    <source>
        <dbReference type="Pfam" id="PF07715"/>
    </source>
</evidence>
<organism evidence="20 21">
    <name type="scientific">Duganella vulcania</name>
    <dbReference type="NCBI Taxonomy" id="2692166"/>
    <lineage>
        <taxon>Bacteria</taxon>
        <taxon>Pseudomonadati</taxon>
        <taxon>Pseudomonadota</taxon>
        <taxon>Betaproteobacteria</taxon>
        <taxon>Burkholderiales</taxon>
        <taxon>Oxalobacteraceae</taxon>
        <taxon>Telluria group</taxon>
        <taxon>Duganella</taxon>
    </lineage>
</organism>
<feature type="domain" description="TonB-dependent receptor-like beta-barrel" evidence="18">
    <location>
        <begin position="229"/>
        <end position="667"/>
    </location>
</feature>
<accession>A0A845GKD8</accession>
<dbReference type="InterPro" id="IPR000531">
    <property type="entry name" value="Beta-barrel_TonB"/>
</dbReference>
<evidence type="ECO:0000256" key="4">
    <source>
        <dbReference type="ARBA" id="ARBA00022452"/>
    </source>
</evidence>
<keyword evidence="5" id="KW-0410">Iron transport</keyword>
<dbReference type="SUPFAM" id="SSF56935">
    <property type="entry name" value="Porins"/>
    <property type="match status" value="1"/>
</dbReference>
<evidence type="ECO:0000256" key="5">
    <source>
        <dbReference type="ARBA" id="ARBA00022496"/>
    </source>
</evidence>
<feature type="chain" id="PRO_5032684051" evidence="17">
    <location>
        <begin position="24"/>
        <end position="700"/>
    </location>
</feature>
<keyword evidence="12 20" id="KW-0675">Receptor</keyword>
<keyword evidence="13 14" id="KW-0998">Cell outer membrane</keyword>
<dbReference type="InterPro" id="IPR010917">
    <property type="entry name" value="TonB_rcpt_CS"/>
</dbReference>
<comment type="caution">
    <text evidence="20">The sequence shown here is derived from an EMBL/GenBank/DDBJ whole genome shotgun (WGS) entry which is preliminary data.</text>
</comment>
<evidence type="ECO:0000256" key="7">
    <source>
        <dbReference type="ARBA" id="ARBA00022729"/>
    </source>
</evidence>
<keyword evidence="8" id="KW-0408">Iron</keyword>
<keyword evidence="7 17" id="KW-0732">Signal</keyword>
<dbReference type="EMBL" id="WWCX01000003">
    <property type="protein sequence ID" value="MYM93129.1"/>
    <property type="molecule type" value="Genomic_DNA"/>
</dbReference>
<evidence type="ECO:0000256" key="15">
    <source>
        <dbReference type="PROSITE-ProRule" id="PRU10144"/>
    </source>
</evidence>
<dbReference type="PANTHER" id="PTHR32552:SF68">
    <property type="entry name" value="FERRICHROME OUTER MEMBRANE TRANSPORTER_PHAGE RECEPTOR"/>
    <property type="match status" value="1"/>
</dbReference>
<comment type="subcellular location">
    <subcellularLocation>
        <location evidence="1 14">Cell outer membrane</location>
        <topology evidence="1 14">Multi-pass membrane protein</topology>
    </subcellularLocation>
</comment>
<evidence type="ECO:0000256" key="3">
    <source>
        <dbReference type="ARBA" id="ARBA00022448"/>
    </source>
</evidence>
<evidence type="ECO:0000313" key="21">
    <source>
        <dbReference type="Proteomes" id="UP000447355"/>
    </source>
</evidence>
<evidence type="ECO:0000256" key="9">
    <source>
        <dbReference type="ARBA" id="ARBA00023065"/>
    </source>
</evidence>
<dbReference type="InterPro" id="IPR010105">
    <property type="entry name" value="TonB_sidphr_rcpt"/>
</dbReference>
<dbReference type="Proteomes" id="UP000447355">
    <property type="component" value="Unassembled WGS sequence"/>
</dbReference>
<evidence type="ECO:0000313" key="20">
    <source>
        <dbReference type="EMBL" id="MYM93129.1"/>
    </source>
</evidence>
<name>A0A845GKD8_9BURK</name>
<protein>
    <submittedName>
        <fullName evidence="20">TonB-dependent siderophore receptor</fullName>
    </submittedName>
</protein>
<dbReference type="PROSITE" id="PS01156">
    <property type="entry name" value="TONB_DEPENDENT_REC_2"/>
    <property type="match status" value="1"/>
</dbReference>
<keyword evidence="11 14" id="KW-0472">Membrane</keyword>
<dbReference type="AlphaFoldDB" id="A0A845GKD8"/>
<proteinExistence type="inferred from homology"/>
<keyword evidence="9" id="KW-0406">Ion transport</keyword>
<dbReference type="GO" id="GO:0009279">
    <property type="term" value="C:cell outer membrane"/>
    <property type="evidence" value="ECO:0007669"/>
    <property type="project" value="UniProtKB-SubCell"/>
</dbReference>
<keyword evidence="10 16" id="KW-0798">TonB box</keyword>
<feature type="short sequence motif" description="TonB C-terminal box" evidence="15">
    <location>
        <begin position="683"/>
        <end position="700"/>
    </location>
</feature>
<keyword evidence="3 14" id="KW-0813">Transport</keyword>
<dbReference type="Gene3D" id="2.170.130.10">
    <property type="entry name" value="TonB-dependent receptor, plug domain"/>
    <property type="match status" value="1"/>
</dbReference>
<reference evidence="20" key="1">
    <citation type="submission" date="2019-12" db="EMBL/GenBank/DDBJ databases">
        <title>Novel species isolated from a subtropical stream in China.</title>
        <authorList>
            <person name="Lu H."/>
        </authorList>
    </citation>
    <scope>NUCLEOTIDE SEQUENCE [LARGE SCALE GENOMIC DNA]</scope>
    <source>
        <strain evidence="20">FT81W</strain>
    </source>
</reference>
<dbReference type="PROSITE" id="PS52016">
    <property type="entry name" value="TONB_DEPENDENT_REC_3"/>
    <property type="match status" value="1"/>
</dbReference>
<evidence type="ECO:0000256" key="12">
    <source>
        <dbReference type="ARBA" id="ARBA00023170"/>
    </source>
</evidence>
<dbReference type="CDD" id="cd01347">
    <property type="entry name" value="ligand_gated_channel"/>
    <property type="match status" value="1"/>
</dbReference>
<dbReference type="InterPro" id="IPR012910">
    <property type="entry name" value="Plug_dom"/>
</dbReference>
<sequence length="700" mass="75837">MALNKKPLALMLASLTLSNAALADTGAAPEQTMSTVTVTGAADTGYRPSAASTATKIEAPLRDIPQTVNVVPLELLHDQGANSLQDVLKTVPGIGLSTGDGQRDQVTIRGFSAISDQFVDGMRDDALYFRDLSNIEQVEVVKGPASVLYGRGSSGGMINRITKKPGMDRSEVSVQAGSWGQKRGEFDLARNLGERGVAFRVTGAVEDAGSYRNQQFLKREALAPSLQFKLSPDTLLLLQAEYLHDKRLTDFGIPSYQGRAVDVAPGTYYGAANARDFDYSESRVHAFGFTLDHRINQQFSIRNAFRRYDYSLDRNNTLVGSVNETAKTATLTRGNVARDEDGYTNQTELTQRAELAGMQHQVLYGVEFGKQNKDQLVRSQANVATVSLFNPVAPVVPFTAGGAPTANNLGIFKVSSAYVQDLVTMSPQWKALAGVRYDKFEQETVERRVGVASVARTDRNWSPRAGLVYQPDTAQSYYASFSRSFQPSGEGFALAVNNADIAPEITKNKEIGAKYDLFDGRASAGVSLFQLTRTNMKSSDPVTNKLIPLGTQRTSGLELTFSGDLGGGWQAWSGYSYLDASMLASIAKDDGQPVQGKRPTLTPKHSANLWFSKALAGHFGVGGGLNYVSDRFANPGNTVVLPGFVTADAMAYYRDRGIDLTLNVMNLLDKAYIVAGHGSSKNLNLPGAPRSVRLTARYRF</sequence>
<feature type="signal peptide" evidence="17">
    <location>
        <begin position="1"/>
        <end position="23"/>
    </location>
</feature>
<dbReference type="Pfam" id="PF00593">
    <property type="entry name" value="TonB_dep_Rec_b-barrel"/>
    <property type="match status" value="1"/>
</dbReference>
<evidence type="ECO:0000256" key="2">
    <source>
        <dbReference type="ARBA" id="ARBA00009810"/>
    </source>
</evidence>
<dbReference type="Pfam" id="PF07715">
    <property type="entry name" value="Plug"/>
    <property type="match status" value="1"/>
</dbReference>
<dbReference type="GO" id="GO:0015891">
    <property type="term" value="P:siderophore transport"/>
    <property type="evidence" value="ECO:0007669"/>
    <property type="project" value="InterPro"/>
</dbReference>
<dbReference type="InterPro" id="IPR037066">
    <property type="entry name" value="Plug_dom_sf"/>
</dbReference>
<evidence type="ECO:0000256" key="16">
    <source>
        <dbReference type="RuleBase" id="RU003357"/>
    </source>
</evidence>
<feature type="domain" description="TonB-dependent receptor plug" evidence="19">
    <location>
        <begin position="61"/>
        <end position="156"/>
    </location>
</feature>
<dbReference type="PANTHER" id="PTHR32552">
    <property type="entry name" value="FERRICHROME IRON RECEPTOR-RELATED"/>
    <property type="match status" value="1"/>
</dbReference>
<gene>
    <name evidence="20" type="ORF">GTP90_04550</name>
</gene>
<evidence type="ECO:0000256" key="13">
    <source>
        <dbReference type="ARBA" id="ARBA00023237"/>
    </source>
</evidence>
<dbReference type="Gene3D" id="2.40.170.20">
    <property type="entry name" value="TonB-dependent receptor, beta-barrel domain"/>
    <property type="match status" value="1"/>
</dbReference>
<dbReference type="GO" id="GO:0038023">
    <property type="term" value="F:signaling receptor activity"/>
    <property type="evidence" value="ECO:0007669"/>
    <property type="project" value="InterPro"/>
</dbReference>
<evidence type="ECO:0000256" key="11">
    <source>
        <dbReference type="ARBA" id="ARBA00023136"/>
    </source>
</evidence>
<comment type="similarity">
    <text evidence="2 14 16">Belongs to the TonB-dependent receptor family.</text>
</comment>
<dbReference type="GO" id="GO:0015344">
    <property type="term" value="F:siderophore uptake transmembrane transporter activity"/>
    <property type="evidence" value="ECO:0007669"/>
    <property type="project" value="TreeGrafter"/>
</dbReference>